<feature type="transmembrane region" description="Helical" evidence="6">
    <location>
        <begin position="316"/>
        <end position="349"/>
    </location>
</feature>
<feature type="transmembrane region" description="Helical" evidence="6">
    <location>
        <begin position="286"/>
        <end position="304"/>
    </location>
</feature>
<feature type="transmembrane region" description="Helical" evidence="6">
    <location>
        <begin position="177"/>
        <end position="200"/>
    </location>
</feature>
<evidence type="ECO:0000256" key="5">
    <source>
        <dbReference type="ARBA" id="ARBA00023136"/>
    </source>
</evidence>
<dbReference type="GO" id="GO:0015297">
    <property type="term" value="F:antiporter activity"/>
    <property type="evidence" value="ECO:0007669"/>
    <property type="project" value="InterPro"/>
</dbReference>
<dbReference type="AlphaFoldDB" id="A0AAV2PYP4"/>
<dbReference type="InterPro" id="IPR038770">
    <property type="entry name" value="Na+/solute_symporter_sf"/>
</dbReference>
<comment type="caution">
    <text evidence="8">The sequence shown here is derived from an EMBL/GenBank/DDBJ whole genome shotgun (WGS) entry which is preliminary data.</text>
</comment>
<feature type="transmembrane region" description="Helical" evidence="6">
    <location>
        <begin position="442"/>
        <end position="461"/>
    </location>
</feature>
<dbReference type="EMBL" id="CAXKWB010001870">
    <property type="protein sequence ID" value="CAL4065695.1"/>
    <property type="molecule type" value="Genomic_DNA"/>
</dbReference>
<organism evidence="8 9">
    <name type="scientific">Meganyctiphanes norvegica</name>
    <name type="common">Northern krill</name>
    <name type="synonym">Thysanopoda norvegica</name>
    <dbReference type="NCBI Taxonomy" id="48144"/>
    <lineage>
        <taxon>Eukaryota</taxon>
        <taxon>Metazoa</taxon>
        <taxon>Ecdysozoa</taxon>
        <taxon>Arthropoda</taxon>
        <taxon>Crustacea</taxon>
        <taxon>Multicrustacea</taxon>
        <taxon>Malacostraca</taxon>
        <taxon>Eumalacostraca</taxon>
        <taxon>Eucarida</taxon>
        <taxon>Euphausiacea</taxon>
        <taxon>Euphausiidae</taxon>
        <taxon>Meganyctiphanes</taxon>
    </lineage>
</organism>
<protein>
    <recommendedName>
        <fullName evidence="7">Cation/H+ exchanger transmembrane domain-containing protein</fullName>
    </recommendedName>
</protein>
<feature type="transmembrane region" description="Helical" evidence="6">
    <location>
        <begin position="119"/>
        <end position="141"/>
    </location>
</feature>
<evidence type="ECO:0000313" key="9">
    <source>
        <dbReference type="Proteomes" id="UP001497623"/>
    </source>
</evidence>
<sequence>MCGLSGMNKEARAVDNPMATMNFPEKAGQILTHRQKEPDKINYYPGCADRLKYAISCPPHGKFGRALTWFVLFLLLWGSLISVTGDASLPGGNLFTILVLFVAAKLLGMAVDLVKIPPLLGMLVVGIVLSSISEFGISEAINPTWSGALRSMALTVILLMAGLGLDPAALKRLSLMVFRLAFTPCIVEASVVATCTHFLLGFPWLWGFMLGFVLGAVTPAVVVPCLLSLSERGYGVDKGIPTLVIAASSVDDVLAISGFGVLYGLALSGNPDDSMTWQFLKGPVEVVIGIIFGGIMGTLAWVLPNRSFEDKDRLRFYYLIGCGLVAIFGSEMVGFAGAGALGCLSMAFIAGIGWRRQGMLDDKNPTNDMLNSVWEIFEPLLFVLIGTEIKVGDLKMETVGWGVLVLIISLSFRMVCSFMVAMGGGLNMKERLFVSFAWLPKATVQCTFWAIFLDIMIHFGNKNGPFFPMSKIVELELSIKLVEVLFTPSPSHSPSLRDSP</sequence>
<evidence type="ECO:0000313" key="8">
    <source>
        <dbReference type="EMBL" id="CAL4065695.1"/>
    </source>
</evidence>
<feature type="transmembrane region" description="Helical" evidence="6">
    <location>
        <begin position="147"/>
        <end position="165"/>
    </location>
</feature>
<dbReference type="GO" id="GO:1902600">
    <property type="term" value="P:proton transmembrane transport"/>
    <property type="evidence" value="ECO:0007669"/>
    <property type="project" value="InterPro"/>
</dbReference>
<comment type="subcellular location">
    <subcellularLocation>
        <location evidence="1">Membrane</location>
        <topology evidence="1">Multi-pass membrane protein</topology>
    </subcellularLocation>
</comment>
<reference evidence="8 9" key="1">
    <citation type="submission" date="2024-05" db="EMBL/GenBank/DDBJ databases">
        <authorList>
            <person name="Wallberg A."/>
        </authorList>
    </citation>
    <scope>NUCLEOTIDE SEQUENCE [LARGE SCALE GENOMIC DNA]</scope>
</reference>
<keyword evidence="4 6" id="KW-1133">Transmembrane helix</keyword>
<dbReference type="PANTHER" id="PTHR31102">
    <property type="match status" value="1"/>
</dbReference>
<evidence type="ECO:0000256" key="6">
    <source>
        <dbReference type="SAM" id="Phobius"/>
    </source>
</evidence>
<evidence type="ECO:0000256" key="1">
    <source>
        <dbReference type="ARBA" id="ARBA00004141"/>
    </source>
</evidence>
<evidence type="ECO:0000259" key="7">
    <source>
        <dbReference type="Pfam" id="PF00999"/>
    </source>
</evidence>
<dbReference type="GO" id="GO:0016020">
    <property type="term" value="C:membrane"/>
    <property type="evidence" value="ECO:0007669"/>
    <property type="project" value="UniProtKB-SubCell"/>
</dbReference>
<feature type="domain" description="Cation/H+ exchanger transmembrane" evidence="7">
    <location>
        <begin position="106"/>
        <end position="452"/>
    </location>
</feature>
<proteinExistence type="inferred from homology"/>
<feature type="transmembrane region" description="Helical" evidence="6">
    <location>
        <begin position="66"/>
        <end position="83"/>
    </location>
</feature>
<feature type="non-terminal residue" evidence="8">
    <location>
        <position position="500"/>
    </location>
</feature>
<keyword evidence="5 6" id="KW-0472">Membrane</keyword>
<evidence type="ECO:0000256" key="4">
    <source>
        <dbReference type="ARBA" id="ARBA00022989"/>
    </source>
</evidence>
<comment type="similarity">
    <text evidence="2">Belongs to the monovalent cation:proton antiporter 1 (CPA1) transporter (TC 2.A.36) family.</text>
</comment>
<feature type="transmembrane region" description="Helical" evidence="6">
    <location>
        <begin position="206"/>
        <end position="229"/>
    </location>
</feature>
<keyword evidence="9" id="KW-1185">Reference proteome</keyword>
<feature type="transmembrane region" description="Helical" evidence="6">
    <location>
        <begin position="241"/>
        <end position="266"/>
    </location>
</feature>
<dbReference type="Pfam" id="PF00999">
    <property type="entry name" value="Na_H_Exchanger"/>
    <property type="match status" value="1"/>
</dbReference>
<feature type="transmembrane region" description="Helical" evidence="6">
    <location>
        <begin position="89"/>
        <end position="107"/>
    </location>
</feature>
<dbReference type="InterPro" id="IPR006153">
    <property type="entry name" value="Cation/H_exchanger_TM"/>
</dbReference>
<feature type="transmembrane region" description="Helical" evidence="6">
    <location>
        <begin position="399"/>
        <end position="422"/>
    </location>
</feature>
<accession>A0AAV2PYP4</accession>
<name>A0AAV2PYP4_MEGNR</name>
<dbReference type="Gene3D" id="1.20.1530.20">
    <property type="match status" value="1"/>
</dbReference>
<evidence type="ECO:0000256" key="2">
    <source>
        <dbReference type="ARBA" id="ARBA00007367"/>
    </source>
</evidence>
<dbReference type="InterPro" id="IPR051843">
    <property type="entry name" value="CPA1_transporter"/>
</dbReference>
<gene>
    <name evidence="8" type="ORF">MNOR_LOCUS4984</name>
</gene>
<dbReference type="Proteomes" id="UP001497623">
    <property type="component" value="Unassembled WGS sequence"/>
</dbReference>
<evidence type="ECO:0000256" key="3">
    <source>
        <dbReference type="ARBA" id="ARBA00022692"/>
    </source>
</evidence>
<dbReference type="PANTHER" id="PTHR31102:SF1">
    <property type="entry name" value="CATION_H+ EXCHANGER DOMAIN-CONTAINING PROTEIN"/>
    <property type="match status" value="1"/>
</dbReference>
<keyword evidence="3 6" id="KW-0812">Transmembrane</keyword>